<accession>A0ABR3NN54</accession>
<comment type="caution">
    <text evidence="1">The sequence shown here is derived from an EMBL/GenBank/DDBJ whole genome shotgun (WGS) entry which is preliminary data.</text>
</comment>
<organism evidence="1 2">
    <name type="scientific">Cirrhinus molitorella</name>
    <name type="common">mud carp</name>
    <dbReference type="NCBI Taxonomy" id="172907"/>
    <lineage>
        <taxon>Eukaryota</taxon>
        <taxon>Metazoa</taxon>
        <taxon>Chordata</taxon>
        <taxon>Craniata</taxon>
        <taxon>Vertebrata</taxon>
        <taxon>Euteleostomi</taxon>
        <taxon>Actinopterygii</taxon>
        <taxon>Neopterygii</taxon>
        <taxon>Teleostei</taxon>
        <taxon>Ostariophysi</taxon>
        <taxon>Cypriniformes</taxon>
        <taxon>Cyprinidae</taxon>
        <taxon>Labeoninae</taxon>
        <taxon>Labeonini</taxon>
        <taxon>Cirrhinus</taxon>
    </lineage>
</organism>
<reference evidence="1 2" key="1">
    <citation type="submission" date="2023-09" db="EMBL/GenBank/DDBJ databases">
        <authorList>
            <person name="Wang M."/>
        </authorList>
    </citation>
    <scope>NUCLEOTIDE SEQUENCE [LARGE SCALE GENOMIC DNA]</scope>
    <source>
        <strain evidence="1">GT-2023</strain>
        <tissue evidence="1">Liver</tissue>
    </source>
</reference>
<evidence type="ECO:0000313" key="1">
    <source>
        <dbReference type="EMBL" id="KAL1278441.1"/>
    </source>
</evidence>
<protein>
    <submittedName>
        <fullName evidence="1">Uncharacterized protein</fullName>
    </submittedName>
</protein>
<keyword evidence="2" id="KW-1185">Reference proteome</keyword>
<name>A0ABR3NN54_9TELE</name>
<gene>
    <name evidence="1" type="ORF">QQF64_025114</name>
</gene>
<evidence type="ECO:0000313" key="2">
    <source>
        <dbReference type="Proteomes" id="UP001558613"/>
    </source>
</evidence>
<dbReference type="EMBL" id="JAYMGO010000003">
    <property type="protein sequence ID" value="KAL1278441.1"/>
    <property type="molecule type" value="Genomic_DNA"/>
</dbReference>
<dbReference type="Proteomes" id="UP001558613">
    <property type="component" value="Unassembled WGS sequence"/>
</dbReference>
<proteinExistence type="predicted"/>
<sequence>MTMAGGKEETSALADLGLHKNKPATFHPSCWRGGELPSGFKQGLLLSKGGCDERAAVGKQYIEWCCSSEINKPFFTFEFYSD</sequence>